<proteinExistence type="inferred from homology"/>
<dbReference type="PANTHER" id="PTHR48090:SF8">
    <property type="entry name" value="GLYCOSYLTRANSFERASE CSBB-RELATED"/>
    <property type="match status" value="1"/>
</dbReference>
<evidence type="ECO:0000313" key="11">
    <source>
        <dbReference type="EMBL" id="SHJ76439.1"/>
    </source>
</evidence>
<sequence>MKKGLLSIVVPCYNEEQVLDLFYSEIKKVLNKIEYDYEIIFIDDGSTDHTPDIVKDIHKNDKQVSLISFSRNFGKEAGIYAGLSNAKGDLIVVMDADLQHQPKVLLEMLKYIEEGYDTVTTQRIDREGESFLKRIFSNLFYSIMNRFTDVNLVKDSQDFRLMKRIVVDAILNLKEYNRFSKGIFSWVGFKTKYIKVDNVERPAGDTKWNFRTLFNYAIEGILAFSTVPLRFATIIGILISFGAFLLLLQVIIEALFFGIKEPGYPSMMAVILFIGGIQILLIGVVSEYIAKIYYEIKSRPKYIIREYIKPTEREG</sequence>
<evidence type="ECO:0000256" key="7">
    <source>
        <dbReference type="ARBA" id="ARBA00023136"/>
    </source>
</evidence>
<dbReference type="Pfam" id="PF00535">
    <property type="entry name" value="Glycos_transf_2"/>
    <property type="match status" value="1"/>
</dbReference>
<evidence type="ECO:0000256" key="8">
    <source>
        <dbReference type="ARBA" id="ARBA00038152"/>
    </source>
</evidence>
<keyword evidence="3" id="KW-0328">Glycosyltransferase</keyword>
<evidence type="ECO:0000256" key="9">
    <source>
        <dbReference type="SAM" id="Phobius"/>
    </source>
</evidence>
<dbReference type="Proteomes" id="UP000184465">
    <property type="component" value="Unassembled WGS sequence"/>
</dbReference>
<evidence type="ECO:0000259" key="10">
    <source>
        <dbReference type="Pfam" id="PF00535"/>
    </source>
</evidence>
<keyword evidence="7 9" id="KW-0472">Membrane</keyword>
<name>A0A1M6LZ04_PARC5</name>
<dbReference type="PANTHER" id="PTHR48090">
    <property type="entry name" value="UNDECAPRENYL-PHOSPHATE 4-DEOXY-4-FORMAMIDO-L-ARABINOSE TRANSFERASE-RELATED"/>
    <property type="match status" value="1"/>
</dbReference>
<dbReference type="OrthoDB" id="9807778at2"/>
<keyword evidence="12" id="KW-1185">Reference proteome</keyword>
<evidence type="ECO:0000313" key="12">
    <source>
        <dbReference type="Proteomes" id="UP000184465"/>
    </source>
</evidence>
<dbReference type="GO" id="GO:0016757">
    <property type="term" value="F:glycosyltransferase activity"/>
    <property type="evidence" value="ECO:0007669"/>
    <property type="project" value="UniProtKB-KW"/>
</dbReference>
<feature type="transmembrane region" description="Helical" evidence="9">
    <location>
        <begin position="264"/>
        <end position="290"/>
    </location>
</feature>
<organism evidence="11 12">
    <name type="scientific">Paramaledivibacter caminithermalis (strain DSM 15212 / CIP 107654 / DViRD3)</name>
    <name type="common">Clostridium caminithermale</name>
    <dbReference type="NCBI Taxonomy" id="1121301"/>
    <lineage>
        <taxon>Bacteria</taxon>
        <taxon>Bacillati</taxon>
        <taxon>Bacillota</taxon>
        <taxon>Clostridia</taxon>
        <taxon>Peptostreptococcales</taxon>
        <taxon>Caminicellaceae</taxon>
        <taxon>Paramaledivibacter</taxon>
    </lineage>
</organism>
<dbReference type="AlphaFoldDB" id="A0A1M6LZ04"/>
<dbReference type="Gene3D" id="3.90.550.10">
    <property type="entry name" value="Spore Coat Polysaccharide Biosynthesis Protein SpsA, Chain A"/>
    <property type="match status" value="1"/>
</dbReference>
<dbReference type="InterPro" id="IPR029044">
    <property type="entry name" value="Nucleotide-diphossugar_trans"/>
</dbReference>
<evidence type="ECO:0000256" key="1">
    <source>
        <dbReference type="ARBA" id="ARBA00004651"/>
    </source>
</evidence>
<dbReference type="InterPro" id="IPR050256">
    <property type="entry name" value="Glycosyltransferase_2"/>
</dbReference>
<evidence type="ECO:0000256" key="6">
    <source>
        <dbReference type="ARBA" id="ARBA00022989"/>
    </source>
</evidence>
<evidence type="ECO:0000256" key="4">
    <source>
        <dbReference type="ARBA" id="ARBA00022679"/>
    </source>
</evidence>
<dbReference type="EMBL" id="FRAG01000008">
    <property type="protein sequence ID" value="SHJ76439.1"/>
    <property type="molecule type" value="Genomic_DNA"/>
</dbReference>
<dbReference type="CDD" id="cd04187">
    <property type="entry name" value="DPM1_like_bac"/>
    <property type="match status" value="1"/>
</dbReference>
<keyword evidence="2" id="KW-1003">Cell membrane</keyword>
<evidence type="ECO:0000256" key="3">
    <source>
        <dbReference type="ARBA" id="ARBA00022676"/>
    </source>
</evidence>
<accession>A0A1M6LZ04</accession>
<comment type="similarity">
    <text evidence="8">Belongs to the glycosyltransferase 2 family. GtrB subfamily.</text>
</comment>
<keyword evidence="5 9" id="KW-0812">Transmembrane</keyword>
<keyword evidence="4 11" id="KW-0808">Transferase</keyword>
<comment type="subcellular location">
    <subcellularLocation>
        <location evidence="1">Cell membrane</location>
        <topology evidence="1">Multi-pass membrane protein</topology>
    </subcellularLocation>
</comment>
<evidence type="ECO:0000256" key="2">
    <source>
        <dbReference type="ARBA" id="ARBA00022475"/>
    </source>
</evidence>
<dbReference type="FunFam" id="3.90.550.10:FF:000079">
    <property type="entry name" value="Probable glycosyl transferase"/>
    <property type="match status" value="1"/>
</dbReference>
<protein>
    <submittedName>
        <fullName evidence="11">Glycosyltransferase involved in cell wall bisynthesis</fullName>
    </submittedName>
</protein>
<reference evidence="12" key="1">
    <citation type="submission" date="2016-11" db="EMBL/GenBank/DDBJ databases">
        <authorList>
            <person name="Varghese N."/>
            <person name="Submissions S."/>
        </authorList>
    </citation>
    <scope>NUCLEOTIDE SEQUENCE [LARGE SCALE GENOMIC DNA]</scope>
    <source>
        <strain evidence="12">DSM 15212 / CIP 107654 / DViRD3</strain>
    </source>
</reference>
<feature type="transmembrane region" description="Helical" evidence="9">
    <location>
        <begin position="231"/>
        <end position="252"/>
    </location>
</feature>
<dbReference type="InterPro" id="IPR001173">
    <property type="entry name" value="Glyco_trans_2-like"/>
</dbReference>
<dbReference type="SUPFAM" id="SSF53448">
    <property type="entry name" value="Nucleotide-diphospho-sugar transferases"/>
    <property type="match status" value="1"/>
</dbReference>
<keyword evidence="6 9" id="KW-1133">Transmembrane helix</keyword>
<gene>
    <name evidence="11" type="ORF">SAMN02745912_00988</name>
</gene>
<dbReference type="GO" id="GO:0005886">
    <property type="term" value="C:plasma membrane"/>
    <property type="evidence" value="ECO:0007669"/>
    <property type="project" value="UniProtKB-SubCell"/>
</dbReference>
<dbReference type="STRING" id="1121301.SAMN02745912_00988"/>
<feature type="domain" description="Glycosyltransferase 2-like" evidence="10">
    <location>
        <begin position="7"/>
        <end position="170"/>
    </location>
</feature>
<evidence type="ECO:0000256" key="5">
    <source>
        <dbReference type="ARBA" id="ARBA00022692"/>
    </source>
</evidence>
<dbReference type="RefSeq" id="WP_073147559.1">
    <property type="nucleotide sequence ID" value="NZ_FRAG01000008.1"/>
</dbReference>